<keyword evidence="3" id="KW-1185">Reference proteome</keyword>
<dbReference type="AlphaFoldDB" id="A0AAW2BUG7"/>
<evidence type="ECO:0000313" key="2">
    <source>
        <dbReference type="EMBL" id="KAK9989487.1"/>
    </source>
</evidence>
<dbReference type="EMBL" id="JAZDWU010000010">
    <property type="protein sequence ID" value="KAK9989487.1"/>
    <property type="molecule type" value="Genomic_DNA"/>
</dbReference>
<reference evidence="2 3" key="1">
    <citation type="submission" date="2024-01" db="EMBL/GenBank/DDBJ databases">
        <title>A telomere-to-telomere, gap-free genome of sweet tea (Lithocarpus litseifolius).</title>
        <authorList>
            <person name="Zhou J."/>
        </authorList>
    </citation>
    <scope>NUCLEOTIDE SEQUENCE [LARGE SCALE GENOMIC DNA]</scope>
    <source>
        <strain evidence="2">Zhou-2022a</strain>
        <tissue evidence="2">Leaf</tissue>
    </source>
</reference>
<protein>
    <submittedName>
        <fullName evidence="2">Uncharacterized protein</fullName>
    </submittedName>
</protein>
<accession>A0AAW2BUG7</accession>
<sequence length="296" mass="32515">MLTSLTLKSISAKNFLEMLPSGMGLSRYAMNLFQAGLREYVGTYKSKTQGSQYNGWGITGLSVSASKILDIPSGTCSIMKYCHGQCPPCSSSEKSQDSLIQDAAPLSPSESESYSGLNLTEPQIVFPGEENEIKHAIPTLDHQEDKSKTWEDQDPSRLSSQQMQNNIAQETSPLLPSGSESCLGMSQSEQQREFSTEESRIKYAMPSLDRGLQKRKTSKEKGTSSIRRFFKTCDPISFRKQEHVEAIQLQDVQAASSVGFQATSSICSEPNQTELPMESILEQTGTNNGCSTLAHI</sequence>
<organism evidence="2 3">
    <name type="scientific">Lithocarpus litseifolius</name>
    <dbReference type="NCBI Taxonomy" id="425828"/>
    <lineage>
        <taxon>Eukaryota</taxon>
        <taxon>Viridiplantae</taxon>
        <taxon>Streptophyta</taxon>
        <taxon>Embryophyta</taxon>
        <taxon>Tracheophyta</taxon>
        <taxon>Spermatophyta</taxon>
        <taxon>Magnoliopsida</taxon>
        <taxon>eudicotyledons</taxon>
        <taxon>Gunneridae</taxon>
        <taxon>Pentapetalae</taxon>
        <taxon>rosids</taxon>
        <taxon>fabids</taxon>
        <taxon>Fagales</taxon>
        <taxon>Fagaceae</taxon>
        <taxon>Lithocarpus</taxon>
    </lineage>
</organism>
<feature type="compositionally biased region" description="Basic and acidic residues" evidence="1">
    <location>
        <begin position="137"/>
        <end position="155"/>
    </location>
</feature>
<feature type="region of interest" description="Disordered" evidence="1">
    <location>
        <begin position="137"/>
        <end position="159"/>
    </location>
</feature>
<gene>
    <name evidence="2" type="ORF">SO802_029726</name>
</gene>
<name>A0AAW2BUG7_9ROSI</name>
<evidence type="ECO:0000313" key="3">
    <source>
        <dbReference type="Proteomes" id="UP001459277"/>
    </source>
</evidence>
<dbReference type="Proteomes" id="UP001459277">
    <property type="component" value="Unassembled WGS sequence"/>
</dbReference>
<comment type="caution">
    <text evidence="2">The sequence shown here is derived from an EMBL/GenBank/DDBJ whole genome shotgun (WGS) entry which is preliminary data.</text>
</comment>
<evidence type="ECO:0000256" key="1">
    <source>
        <dbReference type="SAM" id="MobiDB-lite"/>
    </source>
</evidence>
<proteinExistence type="predicted"/>
<feature type="region of interest" description="Disordered" evidence="1">
    <location>
        <begin position="93"/>
        <end position="115"/>
    </location>
</feature>